<feature type="transmembrane region" description="Helical" evidence="1">
    <location>
        <begin position="14"/>
        <end position="34"/>
    </location>
</feature>
<protein>
    <submittedName>
        <fullName evidence="2">Uncharacterized protein</fullName>
    </submittedName>
</protein>
<dbReference type="RefSeq" id="WP_012858600.1">
    <property type="nucleotide sequence ID" value="NC_013515.1"/>
</dbReference>
<dbReference type="GeneID" id="29672850"/>
<dbReference type="Proteomes" id="UP000002072">
    <property type="component" value="Chromosome"/>
</dbReference>
<sequence>MYLNKDEKEMLDEILKNILVFIIFVIAVICLFFCHPVTTISIIFIYSVLFSINLFSKIVVF</sequence>
<name>D1AXL9_STRM9</name>
<evidence type="ECO:0000313" key="3">
    <source>
        <dbReference type="Proteomes" id="UP000002072"/>
    </source>
</evidence>
<keyword evidence="3" id="KW-1185">Reference proteome</keyword>
<proteinExistence type="predicted"/>
<evidence type="ECO:0000313" key="2">
    <source>
        <dbReference type="EMBL" id="ACZ01045.1"/>
    </source>
</evidence>
<feature type="transmembrane region" description="Helical" evidence="1">
    <location>
        <begin position="40"/>
        <end position="60"/>
    </location>
</feature>
<accession>D1AXL9</accession>
<reference evidence="2 3" key="1">
    <citation type="journal article" date="2009" name="Stand. Genomic Sci.">
        <title>Complete genome sequence of Streptobacillus moniliformis type strain (9901T).</title>
        <authorList>
            <person name="Nolan M."/>
            <person name="Gronow S."/>
            <person name="Lapidus A."/>
            <person name="Ivanova N."/>
            <person name="Copeland A."/>
            <person name="Lucas S."/>
            <person name="Del Rio T.G."/>
            <person name="Chen F."/>
            <person name="Tice H."/>
            <person name="Pitluck S."/>
            <person name="Cheng J.F."/>
            <person name="Sims D."/>
            <person name="Meincke L."/>
            <person name="Bruce D."/>
            <person name="Goodwin L."/>
            <person name="Brettin T."/>
            <person name="Han C."/>
            <person name="Detter J.C."/>
            <person name="Ovchinikova G."/>
            <person name="Pati A."/>
            <person name="Mavromatis K."/>
            <person name="Mikhailova N."/>
            <person name="Chen A."/>
            <person name="Palaniappan K."/>
            <person name="Land M."/>
            <person name="Hauser L."/>
            <person name="Chang Y.J."/>
            <person name="Jeffries C.D."/>
            <person name="Rohde M."/>
            <person name="Sproer C."/>
            <person name="Goker M."/>
            <person name="Bristow J."/>
            <person name="Eisen J.A."/>
            <person name="Markowitz V."/>
            <person name="Hugenholtz P."/>
            <person name="Kyrpides N.C."/>
            <person name="Klenk H.P."/>
            <person name="Chain P."/>
        </authorList>
    </citation>
    <scope>NUCLEOTIDE SEQUENCE [LARGE SCALE GENOMIC DNA]</scope>
    <source>
        <strain evidence="3">ATCC 14647 / DSM 12112 / NCTC 10651 / 9901</strain>
    </source>
</reference>
<dbReference type="HOGENOM" id="CLU_2920846_0_0_0"/>
<dbReference type="AlphaFoldDB" id="D1AXL9"/>
<keyword evidence="1" id="KW-0472">Membrane</keyword>
<keyword evidence="1" id="KW-0812">Transmembrane</keyword>
<dbReference type="EMBL" id="CP001779">
    <property type="protein sequence ID" value="ACZ01045.1"/>
    <property type="molecule type" value="Genomic_DNA"/>
</dbReference>
<evidence type="ECO:0000256" key="1">
    <source>
        <dbReference type="SAM" id="Phobius"/>
    </source>
</evidence>
<keyword evidence="1" id="KW-1133">Transmembrane helix</keyword>
<gene>
    <name evidence="2" type="ordered locus">Smon_0566</name>
</gene>
<organism evidence="2 3">
    <name type="scientific">Streptobacillus moniliformis (strain ATCC 14647 / DSM 12112 / NCTC 10651 / 9901)</name>
    <dbReference type="NCBI Taxonomy" id="519441"/>
    <lineage>
        <taxon>Bacteria</taxon>
        <taxon>Fusobacteriati</taxon>
        <taxon>Fusobacteriota</taxon>
        <taxon>Fusobacteriia</taxon>
        <taxon>Fusobacteriales</taxon>
        <taxon>Leptotrichiaceae</taxon>
        <taxon>Streptobacillus</taxon>
    </lineage>
</organism>
<dbReference type="KEGG" id="smf:Smon_0566"/>